<comment type="subcellular location">
    <subcellularLocation>
        <location evidence="2">Cytoplasm</location>
    </subcellularLocation>
    <subcellularLocation>
        <location evidence="1">Nucleus</location>
    </subcellularLocation>
</comment>
<feature type="domain" description="Ubiquitin-like" evidence="8">
    <location>
        <begin position="222"/>
        <end position="297"/>
    </location>
</feature>
<dbReference type="GO" id="GO:0003729">
    <property type="term" value="F:mRNA binding"/>
    <property type="evidence" value="ECO:0007669"/>
    <property type="project" value="UniProtKB-ARBA"/>
</dbReference>
<feature type="domain" description="Ubiquitin-like" evidence="8">
    <location>
        <begin position="153"/>
        <end position="222"/>
    </location>
</feature>
<keyword evidence="7" id="KW-0539">Nucleus</keyword>
<evidence type="ECO:0000256" key="1">
    <source>
        <dbReference type="ARBA" id="ARBA00004123"/>
    </source>
</evidence>
<name>A0A8X7SIT3_BRACI</name>
<evidence type="ECO:0000256" key="7">
    <source>
        <dbReference type="ARBA" id="ARBA00023242"/>
    </source>
</evidence>
<evidence type="ECO:0000313" key="10">
    <source>
        <dbReference type="Proteomes" id="UP000886595"/>
    </source>
</evidence>
<dbReference type="InterPro" id="IPR019956">
    <property type="entry name" value="Ubiquitin_dom"/>
</dbReference>
<keyword evidence="5" id="KW-1017">Isopeptide bond</keyword>
<dbReference type="AlphaFoldDB" id="A0A8X7SIT3"/>
<evidence type="ECO:0000259" key="8">
    <source>
        <dbReference type="PROSITE" id="PS50053"/>
    </source>
</evidence>
<reference evidence="9 10" key="1">
    <citation type="submission" date="2020-02" db="EMBL/GenBank/DDBJ databases">
        <authorList>
            <person name="Ma Q."/>
            <person name="Huang Y."/>
            <person name="Song X."/>
            <person name="Pei D."/>
        </authorList>
    </citation>
    <scope>NUCLEOTIDE SEQUENCE [LARGE SCALE GENOMIC DNA]</scope>
    <source>
        <strain evidence="9">Sxm20200214</strain>
        <tissue evidence="9">Leaf</tissue>
    </source>
</reference>
<evidence type="ECO:0000256" key="4">
    <source>
        <dbReference type="ARBA" id="ARBA00022490"/>
    </source>
</evidence>
<dbReference type="PANTHER" id="PTHR10666">
    <property type="entry name" value="UBIQUITIN"/>
    <property type="match status" value="1"/>
</dbReference>
<evidence type="ECO:0000256" key="5">
    <source>
        <dbReference type="ARBA" id="ARBA00022499"/>
    </source>
</evidence>
<comment type="similarity">
    <text evidence="3">Belongs to the ubiquitin family.</text>
</comment>
<protein>
    <recommendedName>
        <fullName evidence="8">Ubiquitin-like domain-containing protein</fullName>
    </recommendedName>
</protein>
<evidence type="ECO:0000256" key="2">
    <source>
        <dbReference type="ARBA" id="ARBA00004496"/>
    </source>
</evidence>
<organism evidence="9 10">
    <name type="scientific">Brassica carinata</name>
    <name type="common">Ethiopian mustard</name>
    <name type="synonym">Abyssinian cabbage</name>
    <dbReference type="NCBI Taxonomy" id="52824"/>
    <lineage>
        <taxon>Eukaryota</taxon>
        <taxon>Viridiplantae</taxon>
        <taxon>Streptophyta</taxon>
        <taxon>Embryophyta</taxon>
        <taxon>Tracheophyta</taxon>
        <taxon>Spermatophyta</taxon>
        <taxon>Magnoliopsida</taxon>
        <taxon>eudicotyledons</taxon>
        <taxon>Gunneridae</taxon>
        <taxon>Pentapetalae</taxon>
        <taxon>rosids</taxon>
        <taxon>malvids</taxon>
        <taxon>Brassicales</taxon>
        <taxon>Brassicaceae</taxon>
        <taxon>Brassiceae</taxon>
        <taxon>Brassica</taxon>
    </lineage>
</organism>
<accession>A0A8X7SIT3</accession>
<feature type="domain" description="Ubiquitin-like" evidence="8">
    <location>
        <begin position="77"/>
        <end position="152"/>
    </location>
</feature>
<dbReference type="InterPro" id="IPR050158">
    <property type="entry name" value="Ubiquitin_ubiquitin-like"/>
</dbReference>
<dbReference type="PROSITE" id="PS50053">
    <property type="entry name" value="UBIQUITIN_2"/>
    <property type="match status" value="6"/>
</dbReference>
<dbReference type="SMART" id="SM00213">
    <property type="entry name" value="UBQ"/>
    <property type="match status" value="6"/>
</dbReference>
<feature type="domain" description="Ubiquitin-like" evidence="8">
    <location>
        <begin position="298"/>
        <end position="373"/>
    </location>
</feature>
<feature type="domain" description="Ubiquitin-like" evidence="8">
    <location>
        <begin position="1"/>
        <end position="76"/>
    </location>
</feature>
<dbReference type="Pfam" id="PF00240">
    <property type="entry name" value="ubiquitin"/>
    <property type="match status" value="6"/>
</dbReference>
<dbReference type="EMBL" id="JAAMPC010000006">
    <property type="protein sequence ID" value="KAG2306160.1"/>
    <property type="molecule type" value="Genomic_DNA"/>
</dbReference>
<dbReference type="Gene3D" id="3.10.20.90">
    <property type="entry name" value="Phosphatidylinositol 3-kinase Catalytic Subunit, Chain A, domain 1"/>
    <property type="match status" value="6"/>
</dbReference>
<evidence type="ECO:0000256" key="6">
    <source>
        <dbReference type="ARBA" id="ARBA00022786"/>
    </source>
</evidence>
<comment type="caution">
    <text evidence="9">The sequence shown here is derived from an EMBL/GenBank/DDBJ whole genome shotgun (WGS) entry which is preliminary data.</text>
</comment>
<feature type="domain" description="Ubiquitin-like" evidence="8">
    <location>
        <begin position="374"/>
        <end position="449"/>
    </location>
</feature>
<proteinExistence type="inferred from homology"/>
<dbReference type="GO" id="GO:0005634">
    <property type="term" value="C:nucleus"/>
    <property type="evidence" value="ECO:0007669"/>
    <property type="project" value="UniProtKB-SubCell"/>
</dbReference>
<sequence>MQIFVKTLTGKTITLEVESSDTIDNVKAKIQDKEGIPPDQQRLIFAGKQLEDGRTLADYNIQKESTLHLVLRLRGGMQIFVKTLTGKTITLEVESSDTIDNVKAKIQDKEGIPPDQQRLIFAGKQLEDGRTLADYNIQKESTLHLVLRLRGGMQIFVKTLTGKTITLEVESSDTIDNVKAKIQDKEGIPPDQQRLIFAGKQLEDGRTLADYNIQKESTLHLMQIFVKTLTGKTITLEVESSDTIDNVKAKIQDKEGIPPDQQRLIFAGKQLEDGRTLADYNIQKESTLHLVLRLRGGMQIFVKTLTGKTITLEVESSDTIDNVKAKIQDKEGIPPDQQRLIFAGKQLEDGRTLADYNIQKESTLHLVLRLRGGMQIFVKTLTGKTITLEVESSDTIDNVKAKIQDKEGIPPDQQRLIFAGKQLEDGRTLADYNIQKESTLHLVLRLRGGF</sequence>
<dbReference type="SUPFAM" id="SSF54236">
    <property type="entry name" value="Ubiquitin-like"/>
    <property type="match status" value="6"/>
</dbReference>
<dbReference type="PRINTS" id="PR00348">
    <property type="entry name" value="UBIQUITIN"/>
</dbReference>
<dbReference type="InterPro" id="IPR029071">
    <property type="entry name" value="Ubiquitin-like_domsf"/>
</dbReference>
<dbReference type="FunFam" id="3.10.20.90:FF:000387">
    <property type="entry name" value="Polyubiquitin"/>
    <property type="match status" value="1"/>
</dbReference>
<dbReference type="Proteomes" id="UP000886595">
    <property type="component" value="Unassembled WGS sequence"/>
</dbReference>
<dbReference type="GO" id="GO:0005737">
    <property type="term" value="C:cytoplasm"/>
    <property type="evidence" value="ECO:0007669"/>
    <property type="project" value="UniProtKB-SubCell"/>
</dbReference>
<dbReference type="CDD" id="cd01803">
    <property type="entry name" value="Ubl_ubiquitin"/>
    <property type="match status" value="5"/>
</dbReference>
<dbReference type="PROSITE" id="PS00299">
    <property type="entry name" value="UBIQUITIN_1"/>
    <property type="match status" value="6"/>
</dbReference>
<evidence type="ECO:0000256" key="3">
    <source>
        <dbReference type="ARBA" id="ARBA00008430"/>
    </source>
</evidence>
<gene>
    <name evidence="9" type="ORF">Bca52824_025908</name>
</gene>
<dbReference type="InterPro" id="IPR000626">
    <property type="entry name" value="Ubiquitin-like_dom"/>
</dbReference>
<keyword evidence="10" id="KW-1185">Reference proteome</keyword>
<keyword evidence="6" id="KW-0833">Ubl conjugation pathway</keyword>
<evidence type="ECO:0000313" key="9">
    <source>
        <dbReference type="EMBL" id="KAG2306160.1"/>
    </source>
</evidence>
<dbReference type="InterPro" id="IPR019954">
    <property type="entry name" value="Ubiquitin_CS"/>
</dbReference>
<keyword evidence="4" id="KW-0963">Cytoplasm</keyword>
<dbReference type="OrthoDB" id="1494560at2759"/>
<dbReference type="FunFam" id="3.10.20.90:FF:000016">
    <property type="entry name" value="Polyubiquitin 3"/>
    <property type="match status" value="5"/>
</dbReference>